<dbReference type="InterPro" id="IPR027417">
    <property type="entry name" value="P-loop_NTPase"/>
</dbReference>
<dbReference type="PANTHER" id="PTHR33540:SF2">
    <property type="entry name" value="TRNA THREONYLCARBAMOYLADENOSINE BIOSYNTHESIS PROTEIN TSAE"/>
    <property type="match status" value="1"/>
</dbReference>
<dbReference type="InterPro" id="IPR003442">
    <property type="entry name" value="T6A_TsaE"/>
</dbReference>
<protein>
    <recommendedName>
        <fullName evidence="3">tRNA threonylcarbamoyladenosine biosynthesis protein TsaE</fullName>
    </recommendedName>
    <alternativeName>
        <fullName evidence="10">t(6)A37 threonylcarbamoyladenosine biosynthesis protein TsaE</fullName>
    </alternativeName>
</protein>
<evidence type="ECO:0000256" key="7">
    <source>
        <dbReference type="ARBA" id="ARBA00022741"/>
    </source>
</evidence>
<dbReference type="RefSeq" id="WP_085053839.1">
    <property type="nucleotide sequence ID" value="NZ_LNQR01000129.1"/>
</dbReference>
<evidence type="ECO:0000313" key="11">
    <source>
        <dbReference type="EMBL" id="KWT75640.1"/>
    </source>
</evidence>
<keyword evidence="9" id="KW-0460">Magnesium</keyword>
<keyword evidence="7" id="KW-0547">Nucleotide-binding</keyword>
<evidence type="ECO:0000256" key="9">
    <source>
        <dbReference type="ARBA" id="ARBA00022842"/>
    </source>
</evidence>
<evidence type="ECO:0000256" key="8">
    <source>
        <dbReference type="ARBA" id="ARBA00022840"/>
    </source>
</evidence>
<dbReference type="Proteomes" id="UP000060487">
    <property type="component" value="Unassembled WGS sequence"/>
</dbReference>
<sequence>MTIISHSPQETIEIGRHIGRHLIKGLSAFMYGELGAGKTMLIKGVGSVFGIPERDITSATYTIIAEYEGAVPFYHIDLYRLDDIKSIEEAGVFECIGHGKASAVEWAEKLDGVISGAIRVDISYVDNDTRQITIQGIDEKDWDYNQTG</sequence>
<keyword evidence="6" id="KW-0479">Metal-binding</keyword>
<keyword evidence="12" id="KW-1185">Reference proteome</keyword>
<evidence type="ECO:0000256" key="4">
    <source>
        <dbReference type="ARBA" id="ARBA00022490"/>
    </source>
</evidence>
<name>A0ABR5SB50_9BACT</name>
<keyword evidence="5" id="KW-0819">tRNA processing</keyword>
<comment type="similarity">
    <text evidence="2">Belongs to the TsaE family.</text>
</comment>
<comment type="caution">
    <text evidence="11">The sequence shown here is derived from an EMBL/GenBank/DDBJ whole genome shotgun (WGS) entry which is preliminary data.</text>
</comment>
<proteinExistence type="inferred from homology"/>
<evidence type="ECO:0000256" key="6">
    <source>
        <dbReference type="ARBA" id="ARBA00022723"/>
    </source>
</evidence>
<dbReference type="NCBIfam" id="TIGR00150">
    <property type="entry name" value="T6A_YjeE"/>
    <property type="match status" value="1"/>
</dbReference>
<evidence type="ECO:0000256" key="5">
    <source>
        <dbReference type="ARBA" id="ARBA00022694"/>
    </source>
</evidence>
<evidence type="ECO:0000256" key="3">
    <source>
        <dbReference type="ARBA" id="ARBA00019010"/>
    </source>
</evidence>
<comment type="subcellular location">
    <subcellularLocation>
        <location evidence="1">Cytoplasm</location>
    </subcellularLocation>
</comment>
<keyword evidence="4" id="KW-0963">Cytoplasm</keyword>
<dbReference type="PANTHER" id="PTHR33540">
    <property type="entry name" value="TRNA THREONYLCARBAMOYLADENOSINE BIOSYNTHESIS PROTEIN TSAE"/>
    <property type="match status" value="1"/>
</dbReference>
<dbReference type="Gene3D" id="3.40.50.300">
    <property type="entry name" value="P-loop containing nucleotide triphosphate hydrolases"/>
    <property type="match status" value="1"/>
</dbReference>
<accession>A0ABR5SB50</accession>
<gene>
    <name evidence="11" type="ORF">ASN18_3240</name>
</gene>
<dbReference type="EMBL" id="LNQR01000129">
    <property type="protein sequence ID" value="KWT75640.1"/>
    <property type="molecule type" value="Genomic_DNA"/>
</dbReference>
<dbReference type="SUPFAM" id="SSF52540">
    <property type="entry name" value="P-loop containing nucleoside triphosphate hydrolases"/>
    <property type="match status" value="1"/>
</dbReference>
<dbReference type="Pfam" id="PF02367">
    <property type="entry name" value="TsaE"/>
    <property type="match status" value="1"/>
</dbReference>
<organism evidence="11 12">
    <name type="scientific">Candidatus Magnetominusculus xianensis</name>
    <dbReference type="NCBI Taxonomy" id="1748249"/>
    <lineage>
        <taxon>Bacteria</taxon>
        <taxon>Pseudomonadati</taxon>
        <taxon>Nitrospirota</taxon>
        <taxon>Nitrospiria</taxon>
        <taxon>Nitrospirales</taxon>
        <taxon>Nitrospiraceae</taxon>
        <taxon>Candidatus Magnetominusculus</taxon>
    </lineage>
</organism>
<reference evidence="11 12" key="1">
    <citation type="submission" date="2015-11" db="EMBL/GenBank/DDBJ databases">
        <authorList>
            <person name="Lin W."/>
        </authorList>
    </citation>
    <scope>NUCLEOTIDE SEQUENCE [LARGE SCALE GENOMIC DNA]</scope>
    <source>
        <strain evidence="11 12">HCH-1</strain>
    </source>
</reference>
<evidence type="ECO:0000256" key="10">
    <source>
        <dbReference type="ARBA" id="ARBA00032441"/>
    </source>
</evidence>
<evidence type="ECO:0000256" key="2">
    <source>
        <dbReference type="ARBA" id="ARBA00007599"/>
    </source>
</evidence>
<evidence type="ECO:0000313" key="12">
    <source>
        <dbReference type="Proteomes" id="UP000060487"/>
    </source>
</evidence>
<evidence type="ECO:0000256" key="1">
    <source>
        <dbReference type="ARBA" id="ARBA00004496"/>
    </source>
</evidence>
<keyword evidence="8" id="KW-0067">ATP-binding</keyword>